<keyword evidence="7 11" id="KW-0521">NADP</keyword>
<evidence type="ECO:0000256" key="4">
    <source>
        <dbReference type="ARBA" id="ARBA00022630"/>
    </source>
</evidence>
<dbReference type="InterPro" id="IPR001709">
    <property type="entry name" value="Flavoprot_Pyr_Nucl_cyt_Rdtase"/>
</dbReference>
<dbReference type="InterPro" id="IPR029039">
    <property type="entry name" value="Flavoprotein-like_sf"/>
</dbReference>
<comment type="caution">
    <text evidence="11">Lacks conserved residue(s) required for the propagation of feature annotation.</text>
</comment>
<dbReference type="GO" id="GO:0003958">
    <property type="term" value="F:NADPH-hemoprotein reductase activity"/>
    <property type="evidence" value="ECO:0007669"/>
    <property type="project" value="UniProtKB-EC"/>
</dbReference>
<feature type="domain" description="FAD-binding FR-type" evidence="13">
    <location>
        <begin position="227"/>
        <end position="480"/>
    </location>
</feature>
<dbReference type="GO" id="GO:0050661">
    <property type="term" value="F:NADP binding"/>
    <property type="evidence" value="ECO:0007669"/>
    <property type="project" value="UniProtKB-UniRule"/>
</dbReference>
<evidence type="ECO:0000313" key="14">
    <source>
        <dbReference type="EMBL" id="OOF92153.1"/>
    </source>
</evidence>
<feature type="binding site" evidence="11">
    <location>
        <position position="492"/>
    </location>
    <ligand>
        <name>NADP(+)</name>
        <dbReference type="ChEBI" id="CHEBI:58349"/>
    </ligand>
</feature>
<feature type="binding site" evidence="11">
    <location>
        <position position="646"/>
    </location>
    <ligand>
        <name>FAD</name>
        <dbReference type="ChEBI" id="CHEBI:57692"/>
    </ligand>
</feature>
<evidence type="ECO:0000256" key="6">
    <source>
        <dbReference type="ARBA" id="ARBA00022827"/>
    </source>
</evidence>
<comment type="similarity">
    <text evidence="11">In the N-terminal section; belongs to the flavodoxin family.</text>
</comment>
<dbReference type="InterPro" id="IPR008254">
    <property type="entry name" value="Flavodoxin/NO_synth"/>
</dbReference>
<dbReference type="EMBL" id="KV907508">
    <property type="protein sequence ID" value="OOF92153.1"/>
    <property type="molecule type" value="Genomic_DNA"/>
</dbReference>
<proteinExistence type="inferred from homology"/>
<feature type="binding site" evidence="11">
    <location>
        <begin position="103"/>
        <end position="112"/>
    </location>
    <ligand>
        <name>FMN</name>
        <dbReference type="ChEBI" id="CHEBI:58210"/>
    </ligand>
</feature>
<evidence type="ECO:0000256" key="11">
    <source>
        <dbReference type="HAMAP-Rule" id="MF_03178"/>
    </source>
</evidence>
<dbReference type="SUPFAM" id="SSF52343">
    <property type="entry name" value="Ferredoxin reductase-like, C-terminal NADP-linked domain"/>
    <property type="match status" value="1"/>
</dbReference>
<dbReference type="InterPro" id="IPR001433">
    <property type="entry name" value="OxRdtase_FAD/NAD-bd"/>
</dbReference>
<dbReference type="InterPro" id="IPR023173">
    <property type="entry name" value="NADPH_Cyt_P450_Rdtase_alpha"/>
</dbReference>
<keyword evidence="4 11" id="KW-0285">Flavoprotein</keyword>
<dbReference type="Proteomes" id="UP000188318">
    <property type="component" value="Unassembled WGS sequence"/>
</dbReference>
<comment type="cofactor">
    <cofactor evidence="1 11">
        <name>FMN</name>
        <dbReference type="ChEBI" id="CHEBI:58210"/>
    </cofactor>
</comment>
<evidence type="ECO:0000256" key="8">
    <source>
        <dbReference type="ARBA" id="ARBA00023002"/>
    </source>
</evidence>
<keyword evidence="8 11" id="KW-0560">Oxidoreductase</keyword>
<organism evidence="14 15">
    <name type="scientific">Aspergillus carbonarius (strain ITEM 5010)</name>
    <dbReference type="NCBI Taxonomy" id="602072"/>
    <lineage>
        <taxon>Eukaryota</taxon>
        <taxon>Fungi</taxon>
        <taxon>Dikarya</taxon>
        <taxon>Ascomycota</taxon>
        <taxon>Pezizomycotina</taxon>
        <taxon>Eurotiomycetes</taxon>
        <taxon>Eurotiomycetidae</taxon>
        <taxon>Eurotiales</taxon>
        <taxon>Aspergillaceae</taxon>
        <taxon>Aspergillus</taxon>
        <taxon>Aspergillus subgen. Circumdati</taxon>
    </lineage>
</organism>
<dbReference type="GO" id="GO:0005739">
    <property type="term" value="C:mitochondrion"/>
    <property type="evidence" value="ECO:0007669"/>
    <property type="project" value="UniProtKB-SubCell"/>
</dbReference>
<feature type="binding site" evidence="11">
    <location>
        <position position="382"/>
    </location>
    <ligand>
        <name>FAD</name>
        <dbReference type="ChEBI" id="CHEBI:57692"/>
    </ligand>
</feature>
<evidence type="ECO:0000256" key="10">
    <source>
        <dbReference type="ARBA" id="ARBA00049342"/>
    </source>
</evidence>
<keyword evidence="6 11" id="KW-0274">FAD</keyword>
<dbReference type="GO" id="GO:0160246">
    <property type="term" value="F:NADPH-iron-sulfur [2Fe-2S] protein oxidoreductase activity"/>
    <property type="evidence" value="ECO:0007669"/>
    <property type="project" value="InterPro"/>
</dbReference>
<evidence type="ECO:0000256" key="2">
    <source>
        <dbReference type="ARBA" id="ARBA00001974"/>
    </source>
</evidence>
<comment type="subunit">
    <text evidence="11">Interacts with DRE2; as part of the cytosolic iron-sulfur (Fe-S) protein assembly (CIA) machinery.</text>
</comment>
<feature type="binding site" evidence="11">
    <location>
        <begin position="18"/>
        <end position="23"/>
    </location>
    <ligand>
        <name>FMN</name>
        <dbReference type="ChEBI" id="CHEBI:58210"/>
    </ligand>
</feature>
<dbReference type="GO" id="GO:0010181">
    <property type="term" value="F:FMN binding"/>
    <property type="evidence" value="ECO:0007669"/>
    <property type="project" value="UniProtKB-UniRule"/>
</dbReference>
<dbReference type="AlphaFoldDB" id="A0A1R3RCE5"/>
<comment type="similarity">
    <text evidence="11">In the C-terminal section; belongs to the flavoprotein pyridine nucleotide cytochrome reductase family.</text>
</comment>
<comment type="function">
    <text evidence="11">NADPH-dependent reductase which is a central component of the cytosolic iron-sulfur (Fe-S) protein assembly (CIA) machinery. Transfers electrons from NADPH via its FAD and FMN prosthetic groups to the [2Fe-2S] cluster of DRE2, another key component of the CIA machinery. In turn, this reduced cluster provides electrons for assembly of cytosolic iron-sulfur cluster proteins. Positively controls H(2)O(2)-induced cell death.</text>
</comment>
<keyword evidence="3 11" id="KW-0963">Cytoplasm</keyword>
<dbReference type="PANTHER" id="PTHR19384">
    <property type="entry name" value="NITRIC OXIDE SYNTHASE-RELATED"/>
    <property type="match status" value="1"/>
</dbReference>
<evidence type="ECO:0000256" key="1">
    <source>
        <dbReference type="ARBA" id="ARBA00001917"/>
    </source>
</evidence>
<evidence type="ECO:0000256" key="3">
    <source>
        <dbReference type="ARBA" id="ARBA00022490"/>
    </source>
</evidence>
<dbReference type="GO" id="GO:0005829">
    <property type="term" value="C:cytosol"/>
    <property type="evidence" value="ECO:0007669"/>
    <property type="project" value="TreeGrafter"/>
</dbReference>
<dbReference type="SUPFAM" id="SSF52218">
    <property type="entry name" value="Flavoproteins"/>
    <property type="match status" value="1"/>
</dbReference>
<dbReference type="GO" id="GO:0016226">
    <property type="term" value="P:iron-sulfur cluster assembly"/>
    <property type="evidence" value="ECO:0007669"/>
    <property type="project" value="UniProtKB-UniRule"/>
</dbReference>
<comment type="cofactor">
    <cofactor evidence="2 11">
        <name>FAD</name>
        <dbReference type="ChEBI" id="CHEBI:57692"/>
    </cofactor>
</comment>
<evidence type="ECO:0000259" key="13">
    <source>
        <dbReference type="PROSITE" id="PS51384"/>
    </source>
</evidence>
<dbReference type="InterPro" id="IPR001094">
    <property type="entry name" value="Flavdoxin-like"/>
</dbReference>
<dbReference type="FunFam" id="1.20.990.10:FF:000013">
    <property type="entry name" value="NADPH-dependent diflavin oxidoreductase 1"/>
    <property type="match status" value="1"/>
</dbReference>
<dbReference type="InterPro" id="IPR017927">
    <property type="entry name" value="FAD-bd_FR_type"/>
</dbReference>
<dbReference type="Gene3D" id="3.40.50.360">
    <property type="match status" value="1"/>
</dbReference>
<dbReference type="OMA" id="DIMSIPR"/>
<sequence>MNGTQPEQRRSALVLYGSETGNSQEVAEELGALAERLHFRSHVAELNQHKPEALKSHTLVIFVVSTTGQGDFPANARTFWRSLLLKRLPPTFLDGVNFASFGLGDSSYPKFNWAARKLHKRLLQLGANEIYRAGEADQQHPEGLEGTFIPWLTDLRKHLLETYPLPEGLDPIPDDVQLPPKWVLELQEQDTRQLRGDHTVPGTQEYQAAPDEFPKLTRLDHDLRPLPDTLTATLTENKRLTPSTHWQDVRHVSLTVPEHASYVPGDMICITPKNFSSDVDALIQMMGWEEQADQLVSLVPNSHIPAEDLPAPPILCLESYPQLTLRALLADYLDIQAIPRRSFFAEIAHYTSDEMHKERLLEFTYTSPEYLDELWDYTTRPRRSILEVLHEFDTVKVPWQHAVSVFPILKGRQFSLASGGELKSAEGGTKFELLIAIVKYQTVIKKIRQGVCTRYISVLRPGSTLKVQLQRGGLNSSVNQLVGPTVLIGPGTGLAPLRSMLWEKAAIIKAYQEENPGLELSIGPTLLLYGGRNREADFFFEEEWQQLGKLTKLNVLTAFSRDQKSKVYVQDVIRQNYGLLFKLLHDMAGSVYICGSSGQMPKAVREALTEAFQHGAEVETDRFNEQGAEQYLLGMEKTGRYKQETW</sequence>
<gene>
    <name evidence="11" type="primary">TAH18</name>
    <name evidence="14" type="ORF">ASPCADRAFT_153533</name>
</gene>
<comment type="similarity">
    <text evidence="11">Belongs to the NADPH-dependent diflavin oxidoreductase NDOR1 family.</text>
</comment>
<dbReference type="InterPro" id="IPR039261">
    <property type="entry name" value="FNR_nucleotide-bd"/>
</dbReference>
<dbReference type="Gene3D" id="2.40.30.10">
    <property type="entry name" value="Translation factors"/>
    <property type="match status" value="1"/>
</dbReference>
<dbReference type="PANTHER" id="PTHR19384:SF10">
    <property type="entry name" value="NADPH-DEPENDENT DIFLAVIN OXIDOREDUCTASE 1"/>
    <property type="match status" value="1"/>
</dbReference>
<dbReference type="InterPro" id="IPR003097">
    <property type="entry name" value="CysJ-like_FAD-binding"/>
</dbReference>
<dbReference type="Pfam" id="PF00175">
    <property type="entry name" value="NAD_binding_1"/>
    <property type="match status" value="1"/>
</dbReference>
<dbReference type="InterPro" id="IPR028879">
    <property type="entry name" value="NDOR1"/>
</dbReference>
<dbReference type="PRINTS" id="PR00371">
    <property type="entry name" value="FPNCR"/>
</dbReference>
<feature type="binding site" evidence="11">
    <location>
        <begin position="412"/>
        <end position="415"/>
    </location>
    <ligand>
        <name>FAD</name>
        <dbReference type="ChEBI" id="CHEBI:57692"/>
    </ligand>
</feature>
<comment type="subcellular location">
    <subcellularLocation>
        <location evidence="11">Cytoplasm</location>
    </subcellularLocation>
    <subcellularLocation>
        <location evidence="11">Mitochondrion</location>
    </subcellularLocation>
    <text evidence="11">Relocalizes to mitochondria after H(2)O(2) exposure.</text>
</comment>
<keyword evidence="9 11" id="KW-0496">Mitochondrion</keyword>
<dbReference type="Gene3D" id="3.40.50.80">
    <property type="entry name" value="Nucleotide-binding domain of ferredoxin-NADP reductase (FNR) module"/>
    <property type="match status" value="1"/>
</dbReference>
<evidence type="ECO:0000313" key="15">
    <source>
        <dbReference type="Proteomes" id="UP000188318"/>
    </source>
</evidence>
<dbReference type="SUPFAM" id="SSF63380">
    <property type="entry name" value="Riboflavin synthase domain-like"/>
    <property type="match status" value="1"/>
</dbReference>
<keyword evidence="15" id="KW-1185">Reference proteome</keyword>
<dbReference type="GO" id="GO:0005634">
    <property type="term" value="C:nucleus"/>
    <property type="evidence" value="ECO:0007669"/>
    <property type="project" value="UniProtKB-ARBA"/>
</dbReference>
<keyword evidence="5 11" id="KW-0288">FMN</keyword>
<comment type="catalytic activity">
    <reaction evidence="11">
        <text>2 oxidized [2Fe-2S]-[protein] + NADPH = 2 reduced [2Fe-2S]-[protein] + NADP(+) + H(+)</text>
        <dbReference type="Rhea" id="RHEA:67716"/>
        <dbReference type="Rhea" id="RHEA-COMP:17327"/>
        <dbReference type="Rhea" id="RHEA-COMP:17328"/>
        <dbReference type="ChEBI" id="CHEBI:15378"/>
        <dbReference type="ChEBI" id="CHEBI:33737"/>
        <dbReference type="ChEBI" id="CHEBI:33738"/>
        <dbReference type="ChEBI" id="CHEBI:57783"/>
        <dbReference type="ChEBI" id="CHEBI:58349"/>
    </reaction>
</comment>
<dbReference type="FunFam" id="3.40.50.80:FF:000030">
    <property type="entry name" value="NADPH-dependent diflavin oxidoreductase 1"/>
    <property type="match status" value="1"/>
</dbReference>
<evidence type="ECO:0000259" key="12">
    <source>
        <dbReference type="PROSITE" id="PS50902"/>
    </source>
</evidence>
<dbReference type="PROSITE" id="PS51384">
    <property type="entry name" value="FAD_FR"/>
    <property type="match status" value="1"/>
</dbReference>
<name>A0A1R3RCE5_ASPC5</name>
<dbReference type="GO" id="GO:0050660">
    <property type="term" value="F:flavin adenine dinucleotide binding"/>
    <property type="evidence" value="ECO:0007669"/>
    <property type="project" value="UniProtKB-UniRule"/>
</dbReference>
<feature type="binding site" evidence="11">
    <location>
        <begin position="566"/>
        <end position="570"/>
    </location>
    <ligand>
        <name>NADP(+)</name>
        <dbReference type="ChEBI" id="CHEBI:58349"/>
    </ligand>
</feature>
<evidence type="ECO:0000256" key="5">
    <source>
        <dbReference type="ARBA" id="ARBA00022643"/>
    </source>
</evidence>
<dbReference type="Gene3D" id="1.20.990.10">
    <property type="entry name" value="NADPH-cytochrome p450 Reductase, Chain A, domain 3"/>
    <property type="match status" value="1"/>
</dbReference>
<dbReference type="STRING" id="602072.A0A1R3RCE5"/>
<comment type="catalytic activity">
    <reaction evidence="10">
        <text>2 oxidized [cytochrome P450] + NADPH = 2 reduced [cytochrome P450] + NADP(+) + H(+)</text>
        <dbReference type="Rhea" id="RHEA:24040"/>
        <dbReference type="Rhea" id="RHEA-COMP:14627"/>
        <dbReference type="Rhea" id="RHEA-COMP:14628"/>
        <dbReference type="ChEBI" id="CHEBI:15378"/>
        <dbReference type="ChEBI" id="CHEBI:55376"/>
        <dbReference type="ChEBI" id="CHEBI:57783"/>
        <dbReference type="ChEBI" id="CHEBI:58349"/>
        <dbReference type="ChEBI" id="CHEBI:60344"/>
        <dbReference type="EC" id="1.6.2.4"/>
    </reaction>
</comment>
<dbReference type="FunFam" id="3.40.50.360:FF:000015">
    <property type="entry name" value="NADPH-dependent diflavin oxidoreductase 1"/>
    <property type="match status" value="1"/>
</dbReference>
<reference evidence="15" key="1">
    <citation type="journal article" date="2017" name="Genome Biol.">
        <title>Comparative genomics reveals high biological diversity and specific adaptations in the industrially and medically important fungal genus Aspergillus.</title>
        <authorList>
            <person name="de Vries R.P."/>
            <person name="Riley R."/>
            <person name="Wiebenga A."/>
            <person name="Aguilar-Osorio G."/>
            <person name="Amillis S."/>
            <person name="Uchima C.A."/>
            <person name="Anderluh G."/>
            <person name="Asadollahi M."/>
            <person name="Askin M."/>
            <person name="Barry K."/>
            <person name="Battaglia E."/>
            <person name="Bayram O."/>
            <person name="Benocci T."/>
            <person name="Braus-Stromeyer S.A."/>
            <person name="Caldana C."/>
            <person name="Canovas D."/>
            <person name="Cerqueira G.C."/>
            <person name="Chen F."/>
            <person name="Chen W."/>
            <person name="Choi C."/>
            <person name="Clum A."/>
            <person name="Dos Santos R.A."/>
            <person name="Damasio A.R."/>
            <person name="Diallinas G."/>
            <person name="Emri T."/>
            <person name="Fekete E."/>
            <person name="Flipphi M."/>
            <person name="Freyberg S."/>
            <person name="Gallo A."/>
            <person name="Gournas C."/>
            <person name="Habgood R."/>
            <person name="Hainaut M."/>
            <person name="Harispe M.L."/>
            <person name="Henrissat B."/>
            <person name="Hilden K.S."/>
            <person name="Hope R."/>
            <person name="Hossain A."/>
            <person name="Karabika E."/>
            <person name="Karaffa L."/>
            <person name="Karanyi Z."/>
            <person name="Krasevec N."/>
            <person name="Kuo A."/>
            <person name="Kusch H."/>
            <person name="LaButti K."/>
            <person name="Lagendijk E.L."/>
            <person name="Lapidus A."/>
            <person name="Levasseur A."/>
            <person name="Lindquist E."/>
            <person name="Lipzen A."/>
            <person name="Logrieco A.F."/>
            <person name="MacCabe A."/>
            <person name="Maekelae M.R."/>
            <person name="Malavazi I."/>
            <person name="Melin P."/>
            <person name="Meyer V."/>
            <person name="Mielnichuk N."/>
            <person name="Miskei M."/>
            <person name="Molnar A.P."/>
            <person name="Mule G."/>
            <person name="Ngan C.Y."/>
            <person name="Orejas M."/>
            <person name="Orosz E."/>
            <person name="Ouedraogo J.P."/>
            <person name="Overkamp K.M."/>
            <person name="Park H.-S."/>
            <person name="Perrone G."/>
            <person name="Piumi F."/>
            <person name="Punt P.J."/>
            <person name="Ram A.F."/>
            <person name="Ramon A."/>
            <person name="Rauscher S."/>
            <person name="Record E."/>
            <person name="Riano-Pachon D.M."/>
            <person name="Robert V."/>
            <person name="Roehrig J."/>
            <person name="Ruller R."/>
            <person name="Salamov A."/>
            <person name="Salih N.S."/>
            <person name="Samson R.A."/>
            <person name="Sandor E."/>
            <person name="Sanguinetti M."/>
            <person name="Schuetze T."/>
            <person name="Sepcic K."/>
            <person name="Shelest E."/>
            <person name="Sherlock G."/>
            <person name="Sophianopoulou V."/>
            <person name="Squina F.M."/>
            <person name="Sun H."/>
            <person name="Susca A."/>
            <person name="Todd R.B."/>
            <person name="Tsang A."/>
            <person name="Unkles S.E."/>
            <person name="van de Wiele N."/>
            <person name="van Rossen-Uffink D."/>
            <person name="Oliveira J.V."/>
            <person name="Vesth T.C."/>
            <person name="Visser J."/>
            <person name="Yu J.-H."/>
            <person name="Zhou M."/>
            <person name="Andersen M.R."/>
            <person name="Archer D.B."/>
            <person name="Baker S.E."/>
            <person name="Benoit I."/>
            <person name="Brakhage A.A."/>
            <person name="Braus G.H."/>
            <person name="Fischer R."/>
            <person name="Frisvad J.C."/>
            <person name="Goldman G.H."/>
            <person name="Houbraken J."/>
            <person name="Oakley B."/>
            <person name="Pocsi I."/>
            <person name="Scazzocchio C."/>
            <person name="Seiboth B."/>
            <person name="vanKuyk P.A."/>
            <person name="Wortman J."/>
            <person name="Dyer P.S."/>
            <person name="Grigoriev I.V."/>
        </authorList>
    </citation>
    <scope>NUCLEOTIDE SEQUENCE [LARGE SCALE GENOMIC DNA]</scope>
    <source>
        <strain evidence="15">ITEM 5010</strain>
    </source>
</reference>
<dbReference type="Pfam" id="PF00258">
    <property type="entry name" value="Flavodoxin_1"/>
    <property type="match status" value="1"/>
</dbReference>
<protein>
    <recommendedName>
        <fullName evidence="11">NADPH-dependent diflavin oxidoreductase 1</fullName>
        <ecNumber evidence="11">1.18.1.-</ecNumber>
    </recommendedName>
    <alternativeName>
        <fullName evidence="11">NADPH-dependent FMN and FAD-containing oxidoreductase</fullName>
    </alternativeName>
</protein>
<feature type="binding site" evidence="11">
    <location>
        <begin position="65"/>
        <end position="68"/>
    </location>
    <ligand>
        <name>FMN</name>
        <dbReference type="ChEBI" id="CHEBI:58210"/>
    </ligand>
</feature>
<evidence type="ECO:0000256" key="7">
    <source>
        <dbReference type="ARBA" id="ARBA00022857"/>
    </source>
</evidence>
<dbReference type="PRINTS" id="PR00369">
    <property type="entry name" value="FLAVODOXIN"/>
</dbReference>
<dbReference type="OrthoDB" id="1856718at2759"/>
<dbReference type="EC" id="1.18.1.-" evidence="11"/>
<dbReference type="PROSITE" id="PS50902">
    <property type="entry name" value="FLAVODOXIN_LIKE"/>
    <property type="match status" value="1"/>
</dbReference>
<feature type="binding site" evidence="11">
    <location>
        <begin position="560"/>
        <end position="561"/>
    </location>
    <ligand>
        <name>NADP(+)</name>
        <dbReference type="ChEBI" id="CHEBI:58349"/>
    </ligand>
</feature>
<dbReference type="InterPro" id="IPR017938">
    <property type="entry name" value="Riboflavin_synthase-like_b-brl"/>
</dbReference>
<evidence type="ECO:0000256" key="9">
    <source>
        <dbReference type="ARBA" id="ARBA00023128"/>
    </source>
</evidence>
<dbReference type="HAMAP" id="MF_03178">
    <property type="entry name" value="NDOR1"/>
    <property type="match status" value="1"/>
</dbReference>
<accession>A0A1R3RCE5</accession>
<feature type="binding site" evidence="11">
    <location>
        <begin position="450"/>
        <end position="453"/>
    </location>
    <ligand>
        <name>FAD</name>
        <dbReference type="ChEBI" id="CHEBI:57692"/>
    </ligand>
</feature>
<dbReference type="VEuPathDB" id="FungiDB:ASPCADRAFT_153533"/>
<feature type="domain" description="Flavodoxin-like" evidence="12">
    <location>
        <begin position="12"/>
        <end position="156"/>
    </location>
</feature>
<dbReference type="Pfam" id="PF00667">
    <property type="entry name" value="FAD_binding_1"/>
    <property type="match status" value="1"/>
</dbReference>